<dbReference type="Proteomes" id="UP000006833">
    <property type="component" value="Chromosome"/>
</dbReference>
<comment type="subcellular location">
    <subcellularLocation>
        <location evidence="11">Cell membrane</location>
    </subcellularLocation>
</comment>
<dbReference type="PANTHER" id="PTHR42755">
    <property type="entry name" value="3-DEOXY-MANNO-OCTULOSONATE CYTIDYLYLTRANSFERASE"/>
    <property type="match status" value="1"/>
</dbReference>
<evidence type="ECO:0000259" key="12">
    <source>
        <dbReference type="Pfam" id="PF04413"/>
    </source>
</evidence>
<evidence type="ECO:0000256" key="1">
    <source>
        <dbReference type="ARBA" id="ARBA00003394"/>
    </source>
</evidence>
<gene>
    <name evidence="13" type="primary">kdtA</name>
    <name evidence="13" type="ordered locus">Dshi_0032</name>
</gene>
<evidence type="ECO:0000256" key="5">
    <source>
        <dbReference type="ARBA" id="ARBA00019077"/>
    </source>
</evidence>
<evidence type="ECO:0000256" key="3">
    <source>
        <dbReference type="ARBA" id="ARBA00006380"/>
    </source>
</evidence>
<dbReference type="KEGG" id="dsh:Dshi_0032"/>
<dbReference type="Pfam" id="PF04413">
    <property type="entry name" value="Glycos_transf_N"/>
    <property type="match status" value="1"/>
</dbReference>
<dbReference type="GO" id="GO:0005886">
    <property type="term" value="C:plasma membrane"/>
    <property type="evidence" value="ECO:0007669"/>
    <property type="project" value="UniProtKB-SubCell"/>
</dbReference>
<feature type="domain" description="3-deoxy-D-manno-octulosonic-acid transferase N-terminal" evidence="12">
    <location>
        <begin position="42"/>
        <end position="217"/>
    </location>
</feature>
<evidence type="ECO:0000256" key="6">
    <source>
        <dbReference type="ARBA" id="ARBA00022679"/>
    </source>
</evidence>
<dbReference type="FunFam" id="3.40.50.2000:FF:000032">
    <property type="entry name" value="3-deoxy-D-manno-octulosonic acid transferase"/>
    <property type="match status" value="1"/>
</dbReference>
<dbReference type="OrthoDB" id="9789797at2"/>
<evidence type="ECO:0000256" key="9">
    <source>
        <dbReference type="PIRSR" id="PIRSR639901-1"/>
    </source>
</evidence>
<keyword evidence="11" id="KW-0472">Membrane</keyword>
<accession>A8LJV5</accession>
<dbReference type="STRING" id="398580.Dshi_0032"/>
<dbReference type="InterPro" id="IPR007507">
    <property type="entry name" value="Glycos_transf_N"/>
</dbReference>
<dbReference type="HOGENOM" id="CLU_036146_1_1_5"/>
<dbReference type="GO" id="GO:0009245">
    <property type="term" value="P:lipid A biosynthetic process"/>
    <property type="evidence" value="ECO:0007669"/>
    <property type="project" value="TreeGrafter"/>
</dbReference>
<dbReference type="InterPro" id="IPR039901">
    <property type="entry name" value="Kdotransferase"/>
</dbReference>
<protein>
    <recommendedName>
        <fullName evidence="5 11">3-deoxy-D-manno-octulosonic acid transferase</fullName>
        <shortName evidence="11">Kdo transferase</shortName>
        <ecNumber evidence="4 11">2.4.99.12</ecNumber>
    </recommendedName>
    <alternativeName>
        <fullName evidence="7 11">Lipid IV(A) 3-deoxy-D-manno-octulosonic acid transferase</fullName>
    </alternativeName>
</protein>
<dbReference type="EMBL" id="CP000830">
    <property type="protein sequence ID" value="ABV91781.1"/>
    <property type="molecule type" value="Genomic_DNA"/>
</dbReference>
<keyword evidence="11" id="KW-0448">Lipopolysaccharide biosynthesis</keyword>
<feature type="site" description="Transition state stabilizer" evidence="10">
    <location>
        <position position="217"/>
    </location>
</feature>
<dbReference type="CAZy" id="GT30">
    <property type="family name" value="Glycosyltransferase Family 30"/>
</dbReference>
<dbReference type="PANTHER" id="PTHR42755:SF1">
    <property type="entry name" value="3-DEOXY-D-MANNO-OCTULOSONIC ACID TRANSFERASE, MITOCHONDRIAL-RELATED"/>
    <property type="match status" value="1"/>
</dbReference>
<dbReference type="InterPro" id="IPR038107">
    <property type="entry name" value="Glycos_transf_N_sf"/>
</dbReference>
<keyword evidence="6 11" id="KW-0808">Transferase</keyword>
<evidence type="ECO:0000313" key="13">
    <source>
        <dbReference type="EMBL" id="ABV91781.1"/>
    </source>
</evidence>
<evidence type="ECO:0000256" key="7">
    <source>
        <dbReference type="ARBA" id="ARBA00031445"/>
    </source>
</evidence>
<feature type="active site" description="Proton acceptor" evidence="9">
    <location>
        <position position="69"/>
    </location>
</feature>
<evidence type="ECO:0000256" key="8">
    <source>
        <dbReference type="ARBA" id="ARBA00049183"/>
    </source>
</evidence>
<comment type="catalytic activity">
    <reaction evidence="8 11">
        <text>lipid IVA (E. coli) + CMP-3-deoxy-beta-D-manno-octulosonate = alpha-Kdo-(2-&gt;6)-lipid IVA (E. coli) + CMP + H(+)</text>
        <dbReference type="Rhea" id="RHEA:28066"/>
        <dbReference type="ChEBI" id="CHEBI:15378"/>
        <dbReference type="ChEBI" id="CHEBI:58603"/>
        <dbReference type="ChEBI" id="CHEBI:60364"/>
        <dbReference type="ChEBI" id="CHEBI:60377"/>
        <dbReference type="ChEBI" id="CHEBI:85987"/>
        <dbReference type="EC" id="2.4.99.12"/>
    </reaction>
</comment>
<comment type="similarity">
    <text evidence="3">Belongs to the glycosyltransferase group 1 family. Glycosyltransferase 30 subfamily.</text>
</comment>
<dbReference type="Gene3D" id="3.40.50.11720">
    <property type="entry name" value="3-Deoxy-D-manno-octulosonic-acid transferase, N-terminal domain"/>
    <property type="match status" value="1"/>
</dbReference>
<name>A8LJV5_DINSH</name>
<keyword evidence="14" id="KW-1185">Reference proteome</keyword>
<dbReference type="Gene3D" id="3.40.50.2000">
    <property type="entry name" value="Glycogen Phosphorylase B"/>
    <property type="match status" value="1"/>
</dbReference>
<reference evidence="14" key="1">
    <citation type="journal article" date="2010" name="ISME J.">
        <title>The complete genome sequence of the algal symbiont Dinoroseobacter shibae: a hitchhiker's guide to life in the sea.</title>
        <authorList>
            <person name="Wagner-Dobler I."/>
            <person name="Ballhausen B."/>
            <person name="Berger M."/>
            <person name="Brinkhoff T."/>
            <person name="Buchholz I."/>
            <person name="Bunk B."/>
            <person name="Cypionka H."/>
            <person name="Daniel R."/>
            <person name="Drepper T."/>
            <person name="Gerdts G."/>
            <person name="Hahnke S."/>
            <person name="Han C."/>
            <person name="Jahn D."/>
            <person name="Kalhoefer D."/>
            <person name="Kiss H."/>
            <person name="Klenk H.P."/>
            <person name="Kyrpides N."/>
            <person name="Liebl W."/>
            <person name="Liesegang H."/>
            <person name="Meincke L."/>
            <person name="Pati A."/>
            <person name="Petersen J."/>
            <person name="Piekarski T."/>
            <person name="Pommerenke C."/>
            <person name="Pradella S."/>
            <person name="Pukall R."/>
            <person name="Rabus R."/>
            <person name="Stackebrandt E."/>
            <person name="Thole S."/>
            <person name="Thompson L."/>
            <person name="Tielen P."/>
            <person name="Tomasch J."/>
            <person name="von Jan M."/>
            <person name="Wanphrut N."/>
            <person name="Wichels A."/>
            <person name="Zech H."/>
            <person name="Simon M."/>
        </authorList>
    </citation>
    <scope>NUCLEOTIDE SEQUENCE [LARGE SCALE GENOMIC DNA]</scope>
    <source>
        <strain evidence="14">DSM 16493 / NCIMB 14021 / DFL 12</strain>
    </source>
</reference>
<comment type="function">
    <text evidence="1 11">Involved in lipopolysaccharide (LPS) biosynthesis. Catalyzes the transfer of 3-deoxy-D-manno-octulosonate (Kdo) residue(s) from CMP-Kdo to lipid IV(A), the tetraacyldisaccharide-1,4'-bisphosphate precursor of lipid A.</text>
</comment>
<dbReference type="GO" id="GO:0043842">
    <property type="term" value="F:Kdo transferase activity"/>
    <property type="evidence" value="ECO:0007669"/>
    <property type="project" value="UniProtKB-EC"/>
</dbReference>
<evidence type="ECO:0000256" key="2">
    <source>
        <dbReference type="ARBA" id="ARBA00004713"/>
    </source>
</evidence>
<evidence type="ECO:0000256" key="11">
    <source>
        <dbReference type="RuleBase" id="RU365103"/>
    </source>
</evidence>
<feature type="site" description="Transition state stabilizer" evidence="10">
    <location>
        <position position="139"/>
    </location>
</feature>
<organism evidence="13 14">
    <name type="scientific">Dinoroseobacter shibae (strain DSM 16493 / NCIMB 14021 / DFL 12)</name>
    <dbReference type="NCBI Taxonomy" id="398580"/>
    <lineage>
        <taxon>Bacteria</taxon>
        <taxon>Pseudomonadati</taxon>
        <taxon>Pseudomonadota</taxon>
        <taxon>Alphaproteobacteria</taxon>
        <taxon>Rhodobacterales</taxon>
        <taxon>Roseobacteraceae</taxon>
        <taxon>Dinoroseobacter</taxon>
    </lineage>
</organism>
<comment type="pathway">
    <text evidence="2 11">Bacterial outer membrane biogenesis; LPS core biosynthesis.</text>
</comment>
<dbReference type="eggNOG" id="COG1519">
    <property type="taxonomic scope" value="Bacteria"/>
</dbReference>
<keyword evidence="11" id="KW-1003">Cell membrane</keyword>
<dbReference type="EC" id="2.4.99.12" evidence="4 11"/>
<proteinExistence type="inferred from homology"/>
<evidence type="ECO:0000256" key="10">
    <source>
        <dbReference type="PIRSR" id="PIRSR639901-2"/>
    </source>
</evidence>
<dbReference type="SUPFAM" id="SSF53756">
    <property type="entry name" value="UDP-Glycosyltransferase/glycogen phosphorylase"/>
    <property type="match status" value="1"/>
</dbReference>
<evidence type="ECO:0000313" key="14">
    <source>
        <dbReference type="Proteomes" id="UP000006833"/>
    </source>
</evidence>
<dbReference type="GO" id="GO:0009244">
    <property type="term" value="P:lipopolysaccharide core region biosynthetic process"/>
    <property type="evidence" value="ECO:0007669"/>
    <property type="project" value="UniProtKB-UniRule"/>
</dbReference>
<dbReference type="AlphaFoldDB" id="A8LJV5"/>
<dbReference type="UniPathway" id="UPA00958"/>
<sequence length="438" mass="48697">MSAAFPRSAALWLYLAVNARLTGWAERKIAERREAGKEDPDRYGERLGRPGLPRPDGPLIWMHAASVGEALSVQELIRRLREERPDTTILLTTGTRTSAELLATRLPQGAIHQFAPVDTKPAIAGFLDHWKPDLAIWIESELWPRMIHDTADRGIPMMLMNARMSPDSYRRWRWMRGLSHALLSRFRRILAQDKDTMRLLARLGAPQDRLRTIGTLKEGAQLLPYSQTQYASFLDEIDGRPLWLASSTHAGEEEMMSDAHRSLVRRMHRLLMVLVPRHPERGPEIARALRAEGWEVALRSDDDSVDLDTQIYVADTLGELGLWYRLAPVSFIGGSLTEVGGHNPFEPAALGSAIVHGPHVFNFADIYDRLTQAGGARQVDGPVTLAETIDDLLAPHNAAAMAHAAWEVSSRGAQVTDLALSEVLDQLDGAEPAARKAP</sequence>
<evidence type="ECO:0000256" key="4">
    <source>
        <dbReference type="ARBA" id="ARBA00012621"/>
    </source>
</evidence>
<dbReference type="RefSeq" id="WP_012176714.1">
    <property type="nucleotide sequence ID" value="NC_009952.1"/>
</dbReference>